<dbReference type="PANTHER" id="PTHR11879">
    <property type="entry name" value="ASPARTATE AMINOTRANSFERASE"/>
    <property type="match status" value="1"/>
</dbReference>
<keyword evidence="5" id="KW-0663">Pyridoxal phosphate</keyword>
<evidence type="ECO:0000256" key="5">
    <source>
        <dbReference type="ARBA" id="ARBA00022898"/>
    </source>
</evidence>
<sequence>MCSNIPPTPSRCAGWSFLTLTHLPRRQPVLWFRRLSNILGCRARDNLLVVLIVGRVDRFWCTAKETRMAHLPIKLTKQDICTETEDHEYLPMRGLDTFLYYSVKWVLREKYAEMVTEKQVSAIQCPNEIGGINVALSFLKKVLGLTLVFVPSSHQGALEVANAVYYGDIVTYTEMNEVKAYFLKAQLKQSAVLILDCRIENEAFWKQACKLVKDYRIIPLLLMAWVPVRDNVAAPLHAFLDGGLEVIVLQSFQHLLRLNEDGAALLLGITADAHGRTVLQSQLESVTRCLWGPPPNHGARVVAKLLQHLDSHNGPSVGPAELYQSSSVHGNKIRREEARAISTLNK</sequence>
<keyword evidence="3" id="KW-0032">Aminotransferase</keyword>
<keyword evidence="11" id="KW-1185">Reference proteome</keyword>
<dbReference type="GO" id="GO:0005739">
    <property type="term" value="C:mitochondrion"/>
    <property type="evidence" value="ECO:0007669"/>
    <property type="project" value="TreeGrafter"/>
</dbReference>
<protein>
    <recommendedName>
        <fullName evidence="6">Aspartate aminotransferase, mitochondrial</fullName>
    </recommendedName>
    <alternativeName>
        <fullName evidence="7">Kynurenine aminotransferase 4</fullName>
    </alternativeName>
    <alternativeName>
        <fullName evidence="10">Kynurenine aminotransferase IV</fullName>
    </alternativeName>
    <alternativeName>
        <fullName evidence="9">Kynurenine--oxoglutarate transaminase 4</fullName>
    </alternativeName>
    <alternativeName>
        <fullName evidence="8">Kynurenine--oxoglutarate transaminase IV</fullName>
    </alternativeName>
</protein>
<dbReference type="Gene3D" id="3.40.640.10">
    <property type="entry name" value="Type I PLP-dependent aspartate aminotransferase-like (Major domain)"/>
    <property type="match status" value="1"/>
</dbReference>
<evidence type="ECO:0000256" key="7">
    <source>
        <dbReference type="ARBA" id="ARBA00041257"/>
    </source>
</evidence>
<evidence type="ECO:0000256" key="9">
    <source>
        <dbReference type="ARBA" id="ARBA00042867"/>
    </source>
</evidence>
<organism evidence="11 12">
    <name type="scientific">Petromyzon marinus</name>
    <name type="common">Sea lamprey</name>
    <dbReference type="NCBI Taxonomy" id="7757"/>
    <lineage>
        <taxon>Eukaryota</taxon>
        <taxon>Metazoa</taxon>
        <taxon>Chordata</taxon>
        <taxon>Craniata</taxon>
        <taxon>Vertebrata</taxon>
        <taxon>Cyclostomata</taxon>
        <taxon>Hyperoartia</taxon>
        <taxon>Petromyzontiformes</taxon>
        <taxon>Petromyzontidae</taxon>
        <taxon>Petromyzon</taxon>
    </lineage>
</organism>
<dbReference type="Proteomes" id="UP001318040">
    <property type="component" value="Chromosome 11"/>
</dbReference>
<dbReference type="GO" id="GO:0006520">
    <property type="term" value="P:amino acid metabolic process"/>
    <property type="evidence" value="ECO:0007669"/>
    <property type="project" value="InterPro"/>
</dbReference>
<evidence type="ECO:0000256" key="6">
    <source>
        <dbReference type="ARBA" id="ARBA00040891"/>
    </source>
</evidence>
<evidence type="ECO:0000256" key="2">
    <source>
        <dbReference type="ARBA" id="ARBA00011738"/>
    </source>
</evidence>
<dbReference type="InterPro" id="IPR015424">
    <property type="entry name" value="PyrdxlP-dep_Trfase"/>
</dbReference>
<comment type="subunit">
    <text evidence="2">Homodimer.</text>
</comment>
<proteinExistence type="predicted"/>
<evidence type="ECO:0000256" key="3">
    <source>
        <dbReference type="ARBA" id="ARBA00022576"/>
    </source>
</evidence>
<reference evidence="12" key="1">
    <citation type="submission" date="2025-08" db="UniProtKB">
        <authorList>
            <consortium name="RefSeq"/>
        </authorList>
    </citation>
    <scope>IDENTIFICATION</scope>
    <source>
        <tissue evidence="12">Sperm</tissue>
    </source>
</reference>
<dbReference type="PANTHER" id="PTHR11879:SF22">
    <property type="entry name" value="ASPARTATE AMINOTRANSFERASE, MITOCHONDRIAL"/>
    <property type="match status" value="1"/>
</dbReference>
<evidence type="ECO:0000256" key="4">
    <source>
        <dbReference type="ARBA" id="ARBA00022679"/>
    </source>
</evidence>
<dbReference type="GO" id="GO:0004069">
    <property type="term" value="F:L-aspartate:2-oxoglutarate aminotransferase activity"/>
    <property type="evidence" value="ECO:0007669"/>
    <property type="project" value="UniProtKB-EC"/>
</dbReference>
<evidence type="ECO:0000256" key="1">
    <source>
        <dbReference type="ARBA" id="ARBA00001933"/>
    </source>
</evidence>
<evidence type="ECO:0000256" key="8">
    <source>
        <dbReference type="ARBA" id="ARBA00041746"/>
    </source>
</evidence>
<comment type="cofactor">
    <cofactor evidence="1">
        <name>pyridoxal 5'-phosphate</name>
        <dbReference type="ChEBI" id="CHEBI:597326"/>
    </cofactor>
</comment>
<evidence type="ECO:0000313" key="11">
    <source>
        <dbReference type="Proteomes" id="UP001318040"/>
    </source>
</evidence>
<accession>A0AAJ7WS33</accession>
<dbReference type="KEGG" id="pmrn:116941210"/>
<evidence type="ECO:0000256" key="10">
    <source>
        <dbReference type="ARBA" id="ARBA00042891"/>
    </source>
</evidence>
<keyword evidence="4" id="KW-0808">Transferase</keyword>
<dbReference type="InterPro" id="IPR000796">
    <property type="entry name" value="Asp_trans"/>
</dbReference>
<dbReference type="RefSeq" id="XP_032807905.1">
    <property type="nucleotide sequence ID" value="XM_032952014.1"/>
</dbReference>
<dbReference type="AlphaFoldDB" id="A0AAJ7WS33"/>
<evidence type="ECO:0000313" key="12">
    <source>
        <dbReference type="RefSeq" id="XP_032807905.1"/>
    </source>
</evidence>
<dbReference type="InterPro" id="IPR015421">
    <property type="entry name" value="PyrdxlP-dep_Trfase_major"/>
</dbReference>
<name>A0AAJ7WS33_PETMA</name>
<gene>
    <name evidence="12" type="primary">LOC116941210</name>
</gene>
<dbReference type="SUPFAM" id="SSF53383">
    <property type="entry name" value="PLP-dependent transferases"/>
    <property type="match status" value="1"/>
</dbReference>